<dbReference type="Gene3D" id="1.20.1250.70">
    <property type="entry name" value="Interleukin-15/Interleukin-21"/>
    <property type="match status" value="1"/>
</dbReference>
<organism evidence="2 3">
    <name type="scientific">Sinocyclocheilus rhinocerous</name>
    <dbReference type="NCBI Taxonomy" id="307959"/>
    <lineage>
        <taxon>Eukaryota</taxon>
        <taxon>Metazoa</taxon>
        <taxon>Chordata</taxon>
        <taxon>Craniata</taxon>
        <taxon>Vertebrata</taxon>
        <taxon>Euteleostomi</taxon>
        <taxon>Actinopterygii</taxon>
        <taxon>Neopterygii</taxon>
        <taxon>Teleostei</taxon>
        <taxon>Ostariophysi</taxon>
        <taxon>Cypriniformes</taxon>
        <taxon>Cyprinidae</taxon>
        <taxon>Cyprininae</taxon>
        <taxon>Sinocyclocheilus</taxon>
    </lineage>
</organism>
<reference evidence="2" key="2">
    <citation type="submission" date="2025-09" db="UniProtKB">
        <authorList>
            <consortium name="Ensembl"/>
        </authorList>
    </citation>
    <scope>IDENTIFICATION</scope>
</reference>
<accession>A0A673H4M1</accession>
<dbReference type="AlphaFoldDB" id="A0A673H4M1"/>
<keyword evidence="1" id="KW-0732">Signal</keyword>
<feature type="chain" id="PRO_5025571290" evidence="1">
    <location>
        <begin position="30"/>
        <end position="113"/>
    </location>
</feature>
<protein>
    <submittedName>
        <fullName evidence="2">Interleukin 15, like</fullName>
    </submittedName>
</protein>
<keyword evidence="3" id="KW-1185">Reference proteome</keyword>
<feature type="signal peptide" evidence="1">
    <location>
        <begin position="1"/>
        <end position="29"/>
    </location>
</feature>
<evidence type="ECO:0000313" key="2">
    <source>
        <dbReference type="Ensembl" id="ENSSRHP00000021467.1"/>
    </source>
</evidence>
<dbReference type="Ensembl" id="ENSSRHT00000022139.1">
    <property type="protein sequence ID" value="ENSSRHP00000021467.1"/>
    <property type="gene ID" value="ENSSRHG00000011421.1"/>
</dbReference>
<evidence type="ECO:0000256" key="1">
    <source>
        <dbReference type="SAM" id="SignalP"/>
    </source>
</evidence>
<dbReference type="SUPFAM" id="SSF47266">
    <property type="entry name" value="4-helical cytokines"/>
    <property type="match status" value="1"/>
</dbReference>
<reference evidence="2" key="1">
    <citation type="submission" date="2025-08" db="UniProtKB">
        <authorList>
            <consortium name="Ensembl"/>
        </authorList>
    </citation>
    <scope>IDENTIFICATION</scope>
</reference>
<proteinExistence type="predicted"/>
<sequence length="113" mass="13488">MRTDLLHYSMRFTSLFLYLLIMLTRQIKCQPVCSKESVEMVKRIARELSQVKNDSMLYTPTLADYELQDKMKPCPDCEFYQEERADTFLETLQNVLQQMNAEKRCAPEKNKRH</sequence>
<name>A0A673H4M1_9TELE</name>
<evidence type="ECO:0000313" key="3">
    <source>
        <dbReference type="Proteomes" id="UP000472270"/>
    </source>
</evidence>
<dbReference type="Proteomes" id="UP000472270">
    <property type="component" value="Unassembled WGS sequence"/>
</dbReference>
<dbReference type="InterPro" id="IPR009079">
    <property type="entry name" value="4_helix_cytokine-like_core"/>
</dbReference>